<protein>
    <submittedName>
        <fullName evidence="3">MarR family transcriptional regulator</fullName>
    </submittedName>
</protein>
<feature type="domain" description="HVO-A0261-like N-terminal" evidence="2">
    <location>
        <begin position="17"/>
        <end position="99"/>
    </location>
</feature>
<dbReference type="InterPro" id="IPR013561">
    <property type="entry name" value="FilR1_middle_dom"/>
</dbReference>
<dbReference type="InterPro" id="IPR057527">
    <property type="entry name" value="HVO_A0261-like_N"/>
</dbReference>
<dbReference type="KEGG" id="nbg:DV706_09665"/>
<gene>
    <name evidence="3" type="ORF">DV706_09665</name>
</gene>
<evidence type="ECO:0000313" key="3">
    <source>
        <dbReference type="EMBL" id="QCC54712.1"/>
    </source>
</evidence>
<dbReference type="Pfam" id="PF08350">
    <property type="entry name" value="FilR1_middle"/>
    <property type="match status" value="1"/>
</dbReference>
<dbReference type="RefSeq" id="WP_006064833.1">
    <property type="nucleotide sequence ID" value="NZ_CP031305.1"/>
</dbReference>
<organism evidence="3 4">
    <name type="scientific">Natronorubrum bangense</name>
    <dbReference type="NCBI Taxonomy" id="61858"/>
    <lineage>
        <taxon>Archaea</taxon>
        <taxon>Methanobacteriati</taxon>
        <taxon>Methanobacteriota</taxon>
        <taxon>Stenosarchaea group</taxon>
        <taxon>Halobacteria</taxon>
        <taxon>Halobacteriales</taxon>
        <taxon>Natrialbaceae</taxon>
        <taxon>Natronorubrum</taxon>
    </lineage>
</organism>
<dbReference type="EMBL" id="CP031305">
    <property type="protein sequence ID" value="QCC54712.1"/>
    <property type="molecule type" value="Genomic_DNA"/>
</dbReference>
<evidence type="ECO:0000259" key="1">
    <source>
        <dbReference type="Pfam" id="PF08350"/>
    </source>
</evidence>
<dbReference type="SUPFAM" id="SSF46785">
    <property type="entry name" value="Winged helix' DNA-binding domain"/>
    <property type="match status" value="1"/>
</dbReference>
<dbReference type="InterPro" id="IPR036390">
    <property type="entry name" value="WH_DNA-bd_sf"/>
</dbReference>
<evidence type="ECO:0000259" key="2">
    <source>
        <dbReference type="Pfam" id="PF25213"/>
    </source>
</evidence>
<dbReference type="Pfam" id="PF25213">
    <property type="entry name" value="HVO_A0261_N"/>
    <property type="match status" value="1"/>
</dbReference>
<name>A0A4D6HNS0_9EURY</name>
<sequence>MSLDSAAHTPTDSPIGDVGYLTRSEHRIPALIALTERPQSRAELCELTGVSSSTMRRTLDEFDDRVWIRKDGHQYVATRLGEVVASGTEDLLERVKTERKLRDVWHWLPDEISEFPIETWSKMSVTVAEPDSPYCPVNRFKSLLQQTTTLRFLRPEVALMEPCFSVLGQLIDDGVDITLIDRTPCHTYFLSTYPERSVAMLQQDNFTVLTHEDLPAYGIGLLDERVIISCYEQGSGTVQALIVTAAPDVREWAESVYEWYESDSRHVDPRRIVE</sequence>
<dbReference type="GeneID" id="39851520"/>
<accession>A0A4D6HNS0</accession>
<reference evidence="3 4" key="1">
    <citation type="journal article" date="2019" name="Nat. Commun.">
        <title>A new type of DNA phosphorothioation-based antiviral system in archaea.</title>
        <authorList>
            <person name="Xiong L."/>
            <person name="Liu S."/>
            <person name="Chen S."/>
            <person name="Xiao Y."/>
            <person name="Zhu B."/>
            <person name="Gao Y."/>
            <person name="Zhang Y."/>
            <person name="Chen B."/>
            <person name="Luo J."/>
            <person name="Deng Z."/>
            <person name="Chen X."/>
            <person name="Wang L."/>
            <person name="Chen S."/>
        </authorList>
    </citation>
    <scope>NUCLEOTIDE SEQUENCE [LARGE SCALE GENOMIC DNA]</scope>
    <source>
        <strain evidence="3 4">JCM 10635</strain>
    </source>
</reference>
<dbReference type="Proteomes" id="UP000296822">
    <property type="component" value="Chromosome"/>
</dbReference>
<evidence type="ECO:0000313" key="4">
    <source>
        <dbReference type="Proteomes" id="UP000296822"/>
    </source>
</evidence>
<dbReference type="AlphaFoldDB" id="A0A4D6HNS0"/>
<feature type="domain" description="Methanogenesis regulatory protein FilR1 middle" evidence="1">
    <location>
        <begin position="133"/>
        <end position="262"/>
    </location>
</feature>
<proteinExistence type="predicted"/>